<dbReference type="VEuPathDB" id="MicrosporidiaDB:CWI39_0037p0030"/>
<dbReference type="AlphaFoldDB" id="A0A4V2JWZ0"/>
<name>A0A4V2JWZ0_9MICR</name>
<evidence type="ECO:0000313" key="2">
    <source>
        <dbReference type="Proteomes" id="UP000293045"/>
    </source>
</evidence>
<protein>
    <submittedName>
        <fullName evidence="1">Uncharacterized protein</fullName>
    </submittedName>
</protein>
<gene>
    <name evidence="1" type="ORF">CWI39_0037p0030</name>
</gene>
<sequence length="75" mass="8899">MSKRKKIIKQRIINTSKDLFEFRENYLNLVIIDKYANSKRMAFENRNQNFKLGNNIANVSFEELVTKASMNLKNN</sequence>
<organism evidence="1 2">
    <name type="scientific">Hamiltosporidium magnivora</name>
    <dbReference type="NCBI Taxonomy" id="148818"/>
    <lineage>
        <taxon>Eukaryota</taxon>
        <taxon>Fungi</taxon>
        <taxon>Fungi incertae sedis</taxon>
        <taxon>Microsporidia</taxon>
        <taxon>Dubosqiidae</taxon>
        <taxon>Hamiltosporidium</taxon>
    </lineage>
</organism>
<accession>A0A4V2JWZ0</accession>
<comment type="caution">
    <text evidence="1">The sequence shown here is derived from an EMBL/GenBank/DDBJ whole genome shotgun (WGS) entry which is preliminary data.</text>
</comment>
<proteinExistence type="predicted"/>
<dbReference type="EMBL" id="PIXR01000037">
    <property type="protein sequence ID" value="TBU09802.1"/>
    <property type="molecule type" value="Genomic_DNA"/>
</dbReference>
<dbReference type="Proteomes" id="UP000293045">
    <property type="component" value="Unassembled WGS sequence"/>
</dbReference>
<reference evidence="1 2" key="1">
    <citation type="submission" date="2017-12" db="EMBL/GenBank/DDBJ databases">
        <authorList>
            <person name="Pombert J.-F."/>
            <person name="Haag K.L."/>
            <person name="Ebert D."/>
        </authorList>
    </citation>
    <scope>NUCLEOTIDE SEQUENCE [LARGE SCALE GENOMIC DNA]</scope>
    <source>
        <strain evidence="1">IL-BN-2</strain>
    </source>
</reference>
<evidence type="ECO:0000313" key="1">
    <source>
        <dbReference type="EMBL" id="TBU09802.1"/>
    </source>
</evidence>